<keyword evidence="1 2" id="KW-0732">Signal</keyword>
<dbReference type="InterPro" id="IPR003715">
    <property type="entry name" value="Poly_export_N"/>
</dbReference>
<feature type="signal peptide" evidence="2">
    <location>
        <begin position="1"/>
        <end position="22"/>
    </location>
</feature>
<feature type="domain" description="Polysaccharide export protein N-terminal" evidence="3">
    <location>
        <begin position="67"/>
        <end position="141"/>
    </location>
</feature>
<dbReference type="PANTHER" id="PTHR33619">
    <property type="entry name" value="POLYSACCHARIDE EXPORT PROTEIN GFCE-RELATED"/>
    <property type="match status" value="1"/>
</dbReference>
<evidence type="ECO:0000313" key="6">
    <source>
        <dbReference type="Proteomes" id="UP000033187"/>
    </source>
</evidence>
<name>A0A0D6JH79_9HYPH</name>
<evidence type="ECO:0000313" key="5">
    <source>
        <dbReference type="EMBL" id="CPR20672.1"/>
    </source>
</evidence>
<proteinExistence type="predicted"/>
<dbReference type="OrthoDB" id="197007at2"/>
<dbReference type="GO" id="GO:0015159">
    <property type="term" value="F:polysaccharide transmembrane transporter activity"/>
    <property type="evidence" value="ECO:0007669"/>
    <property type="project" value="InterPro"/>
</dbReference>
<protein>
    <submittedName>
        <fullName evidence="5">Polysaccharide export protein</fullName>
    </submittedName>
</protein>
<dbReference type="RefSeq" id="WP_046479052.1">
    <property type="nucleotide sequence ID" value="NZ_LN829118.1"/>
</dbReference>
<organism evidence="5 6">
    <name type="scientific">Candidatus Filomicrobium marinum</name>
    <dbReference type="NCBI Taxonomy" id="1608628"/>
    <lineage>
        <taxon>Bacteria</taxon>
        <taxon>Pseudomonadati</taxon>
        <taxon>Pseudomonadota</taxon>
        <taxon>Alphaproteobacteria</taxon>
        <taxon>Hyphomicrobiales</taxon>
        <taxon>Hyphomicrobiaceae</taxon>
        <taxon>Filomicrobium</taxon>
    </lineage>
</organism>
<keyword evidence="6" id="KW-1185">Reference proteome</keyword>
<dbReference type="Pfam" id="PF02563">
    <property type="entry name" value="Poly_export"/>
    <property type="match status" value="1"/>
</dbReference>
<dbReference type="InterPro" id="IPR019554">
    <property type="entry name" value="Soluble_ligand-bd"/>
</dbReference>
<dbReference type="KEGG" id="fiy:BN1229_v1_2714"/>
<reference evidence="6" key="1">
    <citation type="submission" date="2015-02" db="EMBL/GenBank/DDBJ databases">
        <authorList>
            <person name="Chooi Y.-H."/>
        </authorList>
    </citation>
    <scope>NUCLEOTIDE SEQUENCE [LARGE SCALE GENOMIC DNA]</scope>
    <source>
        <strain evidence="6">strain Y</strain>
    </source>
</reference>
<dbReference type="EMBL" id="LN829119">
    <property type="protein sequence ID" value="CPR20672.1"/>
    <property type="molecule type" value="Genomic_DNA"/>
</dbReference>
<dbReference type="PROSITE" id="PS51257">
    <property type="entry name" value="PROKAR_LIPOPROTEIN"/>
    <property type="match status" value="1"/>
</dbReference>
<dbReference type="AlphaFoldDB" id="A0A0D6JH79"/>
<feature type="domain" description="Soluble ligand binding" evidence="4">
    <location>
        <begin position="147"/>
        <end position="195"/>
    </location>
</feature>
<feature type="chain" id="PRO_5002306274" evidence="2">
    <location>
        <begin position="23"/>
        <end position="220"/>
    </location>
</feature>
<dbReference type="InterPro" id="IPR049712">
    <property type="entry name" value="Poly_export"/>
</dbReference>
<dbReference type="Pfam" id="PF10531">
    <property type="entry name" value="SLBB"/>
    <property type="match status" value="1"/>
</dbReference>
<dbReference type="Gene3D" id="3.30.1950.10">
    <property type="entry name" value="wza like domain"/>
    <property type="match status" value="1"/>
</dbReference>
<evidence type="ECO:0000259" key="4">
    <source>
        <dbReference type="Pfam" id="PF10531"/>
    </source>
</evidence>
<dbReference type="KEGG" id="fil:BN1229_v1_3209"/>
<evidence type="ECO:0000259" key="3">
    <source>
        <dbReference type="Pfam" id="PF02563"/>
    </source>
</evidence>
<accession>A0A0D6JH79</accession>
<sequence length="220" mass="23962">MSLRLSCVPMAFALLLGGCASGHGPAPFGEDVRAAISEPDARVEYVTWGEPTVQPGDFAGPQAVADSDGPYLLDTGDRLRIFVYGQPNLSRIYVVDHAGRISVPLIGNVSARGLTTDGLTRVITRRLGAEYVRDPQVTVDLQQNRPFFILGEVRNAGQFPYVSGMTVETAIAIAGGYSERASTRTFRVTRRINGLVEQLETSADYVLKPGDTVFVYERFF</sequence>
<evidence type="ECO:0000256" key="1">
    <source>
        <dbReference type="ARBA" id="ARBA00022729"/>
    </source>
</evidence>
<evidence type="ECO:0000256" key="2">
    <source>
        <dbReference type="SAM" id="SignalP"/>
    </source>
</evidence>
<gene>
    <name evidence="5" type="ORF">YBN1229_v1_2714</name>
</gene>
<dbReference type="Proteomes" id="UP000033187">
    <property type="component" value="Chromosome 1"/>
</dbReference>
<dbReference type="PANTHER" id="PTHR33619:SF3">
    <property type="entry name" value="POLYSACCHARIDE EXPORT PROTEIN GFCE-RELATED"/>
    <property type="match status" value="1"/>
</dbReference>